<sequence length="183" mass="21820">LIYMELIHGRALHDCWDDLNDMDKPVLCDQLCQIISRLRQLSHHPSDKYIGSISRQRVLDYVFETRPEAGPFPGIKEFNDWFSGLPQTRLPTSERYECPYREFLPDIGEIKFTHGDLHRGNIIVSSTGPPRVLAIVDWAQSGWCPDYWEYCKALYTCWYEDEWRRDWIDKFLHPRFQEFLVFS</sequence>
<gene>
    <name evidence="2" type="ORF">BO78DRAFT_314803</name>
</gene>
<dbReference type="InterPro" id="IPR011009">
    <property type="entry name" value="Kinase-like_dom_sf"/>
</dbReference>
<evidence type="ECO:0000313" key="3">
    <source>
        <dbReference type="Proteomes" id="UP000248423"/>
    </source>
</evidence>
<dbReference type="InterPro" id="IPR002575">
    <property type="entry name" value="Aminoglycoside_PTrfase"/>
</dbReference>
<dbReference type="Proteomes" id="UP000248423">
    <property type="component" value="Unassembled WGS sequence"/>
</dbReference>
<dbReference type="Gene3D" id="3.90.1200.10">
    <property type="match status" value="1"/>
</dbReference>
<reference evidence="2 3" key="1">
    <citation type="submission" date="2018-02" db="EMBL/GenBank/DDBJ databases">
        <title>The genomes of Aspergillus section Nigri reveals drivers in fungal speciation.</title>
        <authorList>
            <consortium name="DOE Joint Genome Institute"/>
            <person name="Vesth T.C."/>
            <person name="Nybo J."/>
            <person name="Theobald S."/>
            <person name="Brandl J."/>
            <person name="Frisvad J.C."/>
            <person name="Nielsen K.F."/>
            <person name="Lyhne E.K."/>
            <person name="Kogle M.E."/>
            <person name="Kuo A."/>
            <person name="Riley R."/>
            <person name="Clum A."/>
            <person name="Nolan M."/>
            <person name="Lipzen A."/>
            <person name="Salamov A."/>
            <person name="Henrissat B."/>
            <person name="Wiebenga A."/>
            <person name="De vries R.P."/>
            <person name="Grigoriev I.V."/>
            <person name="Mortensen U.H."/>
            <person name="Andersen M.R."/>
            <person name="Baker S.E."/>
        </authorList>
    </citation>
    <scope>NUCLEOTIDE SEQUENCE [LARGE SCALE GENOMIC DNA]</scope>
    <source>
        <strain evidence="2 3">CBS 121057</strain>
    </source>
</reference>
<organism evidence="2 3">
    <name type="scientific">Aspergillus sclerotiicarbonarius (strain CBS 121057 / IBT 28362)</name>
    <dbReference type="NCBI Taxonomy" id="1448318"/>
    <lineage>
        <taxon>Eukaryota</taxon>
        <taxon>Fungi</taxon>
        <taxon>Dikarya</taxon>
        <taxon>Ascomycota</taxon>
        <taxon>Pezizomycotina</taxon>
        <taxon>Eurotiomycetes</taxon>
        <taxon>Eurotiomycetidae</taxon>
        <taxon>Eurotiales</taxon>
        <taxon>Aspergillaceae</taxon>
        <taxon>Aspergillus</taxon>
        <taxon>Aspergillus subgen. Circumdati</taxon>
    </lineage>
</organism>
<dbReference type="InterPro" id="IPR051678">
    <property type="entry name" value="AGP_Transferase"/>
</dbReference>
<dbReference type="STRING" id="1448318.A0A319EB89"/>
<dbReference type="PANTHER" id="PTHR21310">
    <property type="entry name" value="AMINOGLYCOSIDE PHOSPHOTRANSFERASE-RELATED-RELATED"/>
    <property type="match status" value="1"/>
</dbReference>
<dbReference type="OrthoDB" id="2906425at2759"/>
<proteinExistence type="predicted"/>
<evidence type="ECO:0000313" key="2">
    <source>
        <dbReference type="EMBL" id="PYI06690.1"/>
    </source>
</evidence>
<dbReference type="VEuPathDB" id="FungiDB:BO78DRAFT_314803"/>
<dbReference type="SUPFAM" id="SSF56112">
    <property type="entry name" value="Protein kinase-like (PK-like)"/>
    <property type="match status" value="1"/>
</dbReference>
<dbReference type="PANTHER" id="PTHR21310:SF54">
    <property type="entry name" value="AMINOGLYCOSIDE PHOSPHOTRANSFERASE DOMAIN-CONTAINING PROTEIN"/>
    <property type="match status" value="1"/>
</dbReference>
<accession>A0A319EB89</accession>
<keyword evidence="3" id="KW-1185">Reference proteome</keyword>
<name>A0A319EB89_ASPSB</name>
<feature type="non-terminal residue" evidence="2">
    <location>
        <position position="1"/>
    </location>
</feature>
<dbReference type="AlphaFoldDB" id="A0A319EB89"/>
<dbReference type="EMBL" id="KZ826347">
    <property type="protein sequence ID" value="PYI06690.1"/>
    <property type="molecule type" value="Genomic_DNA"/>
</dbReference>
<evidence type="ECO:0000259" key="1">
    <source>
        <dbReference type="Pfam" id="PF01636"/>
    </source>
</evidence>
<protein>
    <recommendedName>
        <fullName evidence="1">Aminoglycoside phosphotransferase domain-containing protein</fullName>
    </recommendedName>
</protein>
<feature type="domain" description="Aminoglycoside phosphotransferase" evidence="1">
    <location>
        <begin position="3"/>
        <end position="166"/>
    </location>
</feature>
<dbReference type="Pfam" id="PF01636">
    <property type="entry name" value="APH"/>
    <property type="match status" value="1"/>
</dbReference>